<evidence type="ECO:0000256" key="1">
    <source>
        <dbReference type="SAM" id="Phobius"/>
    </source>
</evidence>
<keyword evidence="1" id="KW-1133">Transmembrane helix</keyword>
<comment type="caution">
    <text evidence="2">The sequence shown here is derived from an EMBL/GenBank/DDBJ whole genome shotgun (WGS) entry which is preliminary data.</text>
</comment>
<keyword evidence="1" id="KW-0472">Membrane</keyword>
<organism evidence="2 3">
    <name type="scientific">Azospirillum oleiclasticum</name>
    <dbReference type="NCBI Taxonomy" id="2735135"/>
    <lineage>
        <taxon>Bacteria</taxon>
        <taxon>Pseudomonadati</taxon>
        <taxon>Pseudomonadota</taxon>
        <taxon>Alphaproteobacteria</taxon>
        <taxon>Rhodospirillales</taxon>
        <taxon>Azospirillaceae</taxon>
        <taxon>Azospirillum</taxon>
    </lineage>
</organism>
<name>A0ABX2TJN6_9PROT</name>
<protein>
    <submittedName>
        <fullName evidence="2">Uncharacterized protein</fullName>
    </submittedName>
</protein>
<reference evidence="2 3" key="1">
    <citation type="submission" date="2020-05" db="EMBL/GenBank/DDBJ databases">
        <title>Azospirillum oleiclasticum sp. nov, a nitrogen-fixing and heavy crude oil-emulsifying bacterium isolated from the crude oil of Yumen Oilfield.</title>
        <authorList>
            <person name="Wu D."/>
            <person name="Cai M."/>
            <person name="Zhang X."/>
        </authorList>
    </citation>
    <scope>NUCLEOTIDE SEQUENCE [LARGE SCALE GENOMIC DNA]</scope>
    <source>
        <strain evidence="2 3">ROY-1-1-2</strain>
    </source>
</reference>
<proteinExistence type="predicted"/>
<keyword evidence="3" id="KW-1185">Reference proteome</keyword>
<keyword evidence="1" id="KW-0812">Transmembrane</keyword>
<evidence type="ECO:0000313" key="3">
    <source>
        <dbReference type="Proteomes" id="UP000584642"/>
    </source>
</evidence>
<accession>A0ABX2TJN6</accession>
<dbReference type="RefSeq" id="WP_180284605.1">
    <property type="nucleotide sequence ID" value="NZ_JABFDB010000021.1"/>
</dbReference>
<dbReference type="Proteomes" id="UP000584642">
    <property type="component" value="Unassembled WGS sequence"/>
</dbReference>
<gene>
    <name evidence="2" type="ORF">HND93_24335</name>
</gene>
<evidence type="ECO:0000313" key="2">
    <source>
        <dbReference type="EMBL" id="NYZ22850.1"/>
    </source>
</evidence>
<dbReference type="EMBL" id="JABFDB010000021">
    <property type="protein sequence ID" value="NYZ22850.1"/>
    <property type="molecule type" value="Genomic_DNA"/>
</dbReference>
<feature type="transmembrane region" description="Helical" evidence="1">
    <location>
        <begin position="81"/>
        <end position="104"/>
    </location>
</feature>
<sequence>MTLALMETGLTGGALTLWLREPVRAGTEPRTPDRVTTRAVTGGSGRVWLSLALATLVGFPASVALSLAMGGAFGWRGEDRLLGVMLLAPAIWSGLCFAVLWRVLPGRSRRGSAHA</sequence>
<feature type="transmembrane region" description="Helical" evidence="1">
    <location>
        <begin position="49"/>
        <end position="69"/>
    </location>
</feature>